<name>A0A0A2VFG5_BEABA</name>
<feature type="compositionally biased region" description="Basic and acidic residues" evidence="1">
    <location>
        <begin position="67"/>
        <end position="77"/>
    </location>
</feature>
<reference evidence="2 3" key="1">
    <citation type="submission" date="2012-10" db="EMBL/GenBank/DDBJ databases">
        <title>Genome sequencing and analysis of entomopathogenic fungi Beauveria bassiana D1-5.</title>
        <authorList>
            <person name="Li Q."/>
            <person name="Wang L."/>
            <person name="Zhang Z."/>
            <person name="Wang Q."/>
            <person name="Ren J."/>
            <person name="Wang M."/>
            <person name="Xu W."/>
            <person name="Wang J."/>
            <person name="Lu Y."/>
            <person name="Du Q."/>
            <person name="Sun Z."/>
        </authorList>
    </citation>
    <scope>NUCLEOTIDE SEQUENCE [LARGE SCALE GENOMIC DNA]</scope>
    <source>
        <strain evidence="2 3">D1-5</strain>
    </source>
</reference>
<accession>A0A0A2VFG5</accession>
<organism evidence="2 3">
    <name type="scientific">Beauveria bassiana D1-5</name>
    <dbReference type="NCBI Taxonomy" id="1245745"/>
    <lineage>
        <taxon>Eukaryota</taxon>
        <taxon>Fungi</taxon>
        <taxon>Dikarya</taxon>
        <taxon>Ascomycota</taxon>
        <taxon>Pezizomycotina</taxon>
        <taxon>Sordariomycetes</taxon>
        <taxon>Hypocreomycetidae</taxon>
        <taxon>Hypocreales</taxon>
        <taxon>Cordycipitaceae</taxon>
        <taxon>Beauveria</taxon>
    </lineage>
</organism>
<evidence type="ECO:0000313" key="3">
    <source>
        <dbReference type="Proteomes" id="UP000030106"/>
    </source>
</evidence>
<feature type="region of interest" description="Disordered" evidence="1">
    <location>
        <begin position="67"/>
        <end position="86"/>
    </location>
</feature>
<gene>
    <name evidence="2" type="ORF">BBAD15_g9685</name>
</gene>
<sequence length="111" mass="12927">MINIEVEDVKLSEKSYICADDCTYEGVFFAQKRYFCPEKETIIKVQANGNTNFLFYDYNGTKLEKGLSQRQRSRGEEPPNCGVQEFEDSNEETTCFSFKFRDFNVGWARVS</sequence>
<comment type="caution">
    <text evidence="2">The sequence shown here is derived from an EMBL/GenBank/DDBJ whole genome shotgun (WGS) entry which is preliminary data.</text>
</comment>
<dbReference type="AlphaFoldDB" id="A0A0A2VFG5"/>
<dbReference type="HOGENOM" id="CLU_2157920_0_0_1"/>
<dbReference type="EMBL" id="ANFO01000981">
    <property type="protein sequence ID" value="KGQ05067.1"/>
    <property type="molecule type" value="Genomic_DNA"/>
</dbReference>
<dbReference type="Proteomes" id="UP000030106">
    <property type="component" value="Unassembled WGS sequence"/>
</dbReference>
<protein>
    <submittedName>
        <fullName evidence="2">Uncharacterized protein</fullName>
    </submittedName>
</protein>
<evidence type="ECO:0000313" key="2">
    <source>
        <dbReference type="EMBL" id="KGQ05067.1"/>
    </source>
</evidence>
<evidence type="ECO:0000256" key="1">
    <source>
        <dbReference type="SAM" id="MobiDB-lite"/>
    </source>
</evidence>
<proteinExistence type="predicted"/>